<reference evidence="2 3" key="1">
    <citation type="submission" date="2017-04" db="EMBL/GenBank/DDBJ databases">
        <title>Whole Genome Sequence of 1,4-Dioxane Degrading Bacterium Mycobacterium dioxanotrophicus PH-06.</title>
        <authorList>
            <person name="He Y."/>
        </authorList>
    </citation>
    <scope>NUCLEOTIDE SEQUENCE [LARGE SCALE GENOMIC DNA]</scope>
    <source>
        <strain evidence="2 3">PH-06</strain>
    </source>
</reference>
<dbReference type="AlphaFoldDB" id="A0A1Y0C1X1"/>
<dbReference type="Pfam" id="PF24596">
    <property type="entry name" value="DUF7620"/>
    <property type="match status" value="1"/>
</dbReference>
<gene>
    <name evidence="2" type="ORF">BTO20_11575</name>
</gene>
<keyword evidence="3" id="KW-1185">Reference proteome</keyword>
<feature type="coiled-coil region" evidence="1">
    <location>
        <begin position="6"/>
        <end position="40"/>
    </location>
</feature>
<evidence type="ECO:0000313" key="2">
    <source>
        <dbReference type="EMBL" id="ART69134.1"/>
    </source>
</evidence>
<sequence>MWPWQRHRAERRKARSDREIAAAQANAAEVQREAAKKLAAQSRTVTARLRFEIDKNGWTELLQNAWGAR</sequence>
<evidence type="ECO:0000313" key="3">
    <source>
        <dbReference type="Proteomes" id="UP000195331"/>
    </source>
</evidence>
<dbReference type="EMBL" id="CP020809">
    <property type="protein sequence ID" value="ART69134.1"/>
    <property type="molecule type" value="Genomic_DNA"/>
</dbReference>
<evidence type="ECO:0000256" key="1">
    <source>
        <dbReference type="SAM" id="Coils"/>
    </source>
</evidence>
<keyword evidence="1" id="KW-0175">Coiled coil</keyword>
<name>A0A1Y0C1X1_9MYCO</name>
<protein>
    <submittedName>
        <fullName evidence="2">Uncharacterized protein</fullName>
    </submittedName>
</protein>
<organism evidence="2 3">
    <name type="scientific">Mycobacterium dioxanotrophicus</name>
    <dbReference type="NCBI Taxonomy" id="482462"/>
    <lineage>
        <taxon>Bacteria</taxon>
        <taxon>Bacillati</taxon>
        <taxon>Actinomycetota</taxon>
        <taxon>Actinomycetes</taxon>
        <taxon>Mycobacteriales</taxon>
        <taxon>Mycobacteriaceae</taxon>
        <taxon>Mycobacterium</taxon>
    </lineage>
</organism>
<dbReference type="KEGG" id="mdx:BTO20_11575"/>
<dbReference type="Proteomes" id="UP000195331">
    <property type="component" value="Chromosome"/>
</dbReference>
<accession>A0A1Y0C1X1</accession>
<dbReference type="InterPro" id="IPR056037">
    <property type="entry name" value="DUF7620"/>
</dbReference>
<proteinExistence type="predicted"/>